<keyword evidence="3" id="KW-1185">Reference proteome</keyword>
<dbReference type="InterPro" id="IPR019095">
    <property type="entry name" value="Mediator_Med18"/>
</dbReference>
<sequence length="190" mass="21552">MSTNSDVKICKKQTTIPCEMEPAILQQLHDMCGQSSILDQMYTKYTHPKRDNTMIIDESSDSAINHKYTITTIKAYSDEIKDQNVFIQQSIISSVIGDAHDFVATLGFVPKHTWIERGNVFTHDSTKIKIFYVCNCDGVKIDPNNVVVSVEAISQITIPQIDSTCKRVSDIYRILFPDRLSFVPQRNMNA</sequence>
<protein>
    <recommendedName>
        <fullName evidence="1">Mediator of RNA polymerase II transcription subunit 18</fullName>
    </recommendedName>
    <alternativeName>
        <fullName evidence="1">Mediator complex subunit 18</fullName>
    </alternativeName>
</protein>
<dbReference type="Pfam" id="PF09637">
    <property type="entry name" value="Med18"/>
    <property type="match status" value="1"/>
</dbReference>
<proteinExistence type="inferred from homology"/>
<comment type="caution">
    <text evidence="2">The sequence shown here is derived from an EMBL/GenBank/DDBJ whole genome shotgun (WGS) entry which is preliminary data.</text>
</comment>
<keyword evidence="1" id="KW-0805">Transcription regulation</keyword>
<organism evidence="2 3">
    <name type="scientific">Tritrichomonas musculus</name>
    <dbReference type="NCBI Taxonomy" id="1915356"/>
    <lineage>
        <taxon>Eukaryota</taxon>
        <taxon>Metamonada</taxon>
        <taxon>Parabasalia</taxon>
        <taxon>Tritrichomonadida</taxon>
        <taxon>Tritrichomonadidae</taxon>
        <taxon>Tritrichomonas</taxon>
    </lineage>
</organism>
<keyword evidence="1" id="KW-0010">Activator</keyword>
<gene>
    <name evidence="1" type="primary">MED18</name>
    <name evidence="2" type="ORF">M9Y10_042442</name>
</gene>
<dbReference type="Proteomes" id="UP001470230">
    <property type="component" value="Unassembled WGS sequence"/>
</dbReference>
<keyword evidence="1" id="KW-0539">Nucleus</keyword>
<comment type="similarity">
    <text evidence="1">Belongs to the Mediator complex subunit 18 family.</text>
</comment>
<comment type="subunit">
    <text evidence="1">Component of the Mediator complex.</text>
</comment>
<name>A0ABR2GNW6_9EUKA</name>
<evidence type="ECO:0000313" key="2">
    <source>
        <dbReference type="EMBL" id="KAK8835556.1"/>
    </source>
</evidence>
<accession>A0ABR2GNW6</accession>
<comment type="function">
    <text evidence="1">Component of the Mediator complex, a coactivator involved in the regulated transcription of nearly all RNA polymerase II-dependent genes. Mediator functions as a bridge to convey information from gene-specific regulatory proteins to the basal RNA polymerase II transcription machinery. Mediator is recruited to promoters by direct interactions with regulatory proteins and serves as a scaffold for the assembly of a functional preinitiation complex with RNA polymerase II and the general transcription factors.</text>
</comment>
<dbReference type="EMBL" id="JAPFFF010000079">
    <property type="protein sequence ID" value="KAK8835556.1"/>
    <property type="molecule type" value="Genomic_DNA"/>
</dbReference>
<comment type="subcellular location">
    <subcellularLocation>
        <location evidence="1">Nucleus</location>
    </subcellularLocation>
</comment>
<evidence type="ECO:0000256" key="1">
    <source>
        <dbReference type="RuleBase" id="RU364150"/>
    </source>
</evidence>
<keyword evidence="1" id="KW-0804">Transcription</keyword>
<dbReference type="Gene3D" id="2.40.320.10">
    <property type="entry name" value="Hypothetical Protein Pfu-838710-001"/>
    <property type="match status" value="1"/>
</dbReference>
<reference evidence="2 3" key="1">
    <citation type="submission" date="2024-04" db="EMBL/GenBank/DDBJ databases">
        <title>Tritrichomonas musculus Genome.</title>
        <authorList>
            <person name="Alves-Ferreira E."/>
            <person name="Grigg M."/>
            <person name="Lorenzi H."/>
            <person name="Galac M."/>
        </authorList>
    </citation>
    <scope>NUCLEOTIDE SEQUENCE [LARGE SCALE GENOMIC DNA]</scope>
    <source>
        <strain evidence="2 3">EAF2021</strain>
    </source>
</reference>
<evidence type="ECO:0000313" key="3">
    <source>
        <dbReference type="Proteomes" id="UP001470230"/>
    </source>
</evidence>